<dbReference type="PROSITE" id="PS01081">
    <property type="entry name" value="HTH_TETR_1"/>
    <property type="match status" value="1"/>
</dbReference>
<dbReference type="SUPFAM" id="SSF46689">
    <property type="entry name" value="Homeodomain-like"/>
    <property type="match status" value="1"/>
</dbReference>
<accession>A0A840PJ05</accession>
<dbReference type="InterPro" id="IPR050109">
    <property type="entry name" value="HTH-type_TetR-like_transc_reg"/>
</dbReference>
<dbReference type="InterPro" id="IPR001647">
    <property type="entry name" value="HTH_TetR"/>
</dbReference>
<name>A0A840PJ05_9ACTN</name>
<dbReference type="PANTHER" id="PTHR30055:SF226">
    <property type="entry name" value="HTH-TYPE TRANSCRIPTIONAL REGULATOR PKSA"/>
    <property type="match status" value="1"/>
</dbReference>
<dbReference type="InterPro" id="IPR023772">
    <property type="entry name" value="DNA-bd_HTH_TetR-type_CS"/>
</dbReference>
<dbReference type="PANTHER" id="PTHR30055">
    <property type="entry name" value="HTH-TYPE TRANSCRIPTIONAL REGULATOR RUTR"/>
    <property type="match status" value="1"/>
</dbReference>
<dbReference type="RefSeq" id="WP_185054773.1">
    <property type="nucleotide sequence ID" value="NZ_BAABIX010000002.1"/>
</dbReference>
<sequence>MSGGPAAPQQERSRRSAQQILAAAVDVLTADGIADFTMSSVSELAGLSVGGVYGRFPNKQSLLREVKNEVLTELEEAIAERLAAVGESGGGPAEVLEAFVTGLSEHLYARTRLFAFVFLQSADDAVMRRRGFDFHQRMKDALRDALAPYPIEPAGPGEADRIDVVYEVVVQSITIRAVSAGTIADGERTYRSVPGWRQYAAELTEIALLYLTSPPRRSS</sequence>
<evidence type="ECO:0000256" key="1">
    <source>
        <dbReference type="ARBA" id="ARBA00023125"/>
    </source>
</evidence>
<keyword evidence="5" id="KW-1185">Reference proteome</keyword>
<comment type="caution">
    <text evidence="4">The sequence shown here is derived from an EMBL/GenBank/DDBJ whole genome shotgun (WGS) entry which is preliminary data.</text>
</comment>
<evidence type="ECO:0000313" key="5">
    <source>
        <dbReference type="Proteomes" id="UP000578449"/>
    </source>
</evidence>
<dbReference type="GO" id="GO:0003700">
    <property type="term" value="F:DNA-binding transcription factor activity"/>
    <property type="evidence" value="ECO:0007669"/>
    <property type="project" value="TreeGrafter"/>
</dbReference>
<dbReference type="PRINTS" id="PR00455">
    <property type="entry name" value="HTHTETR"/>
</dbReference>
<evidence type="ECO:0000259" key="3">
    <source>
        <dbReference type="PROSITE" id="PS50977"/>
    </source>
</evidence>
<proteinExistence type="predicted"/>
<evidence type="ECO:0000313" key="4">
    <source>
        <dbReference type="EMBL" id="MBB5137893.1"/>
    </source>
</evidence>
<dbReference type="Proteomes" id="UP000578449">
    <property type="component" value="Unassembled WGS sequence"/>
</dbReference>
<gene>
    <name evidence="4" type="ORF">HNP84_007646</name>
</gene>
<organism evidence="4 5">
    <name type="scientific">Thermocatellispora tengchongensis</name>
    <dbReference type="NCBI Taxonomy" id="1073253"/>
    <lineage>
        <taxon>Bacteria</taxon>
        <taxon>Bacillati</taxon>
        <taxon>Actinomycetota</taxon>
        <taxon>Actinomycetes</taxon>
        <taxon>Streptosporangiales</taxon>
        <taxon>Streptosporangiaceae</taxon>
        <taxon>Thermocatellispora</taxon>
    </lineage>
</organism>
<feature type="domain" description="HTH tetR-type" evidence="3">
    <location>
        <begin position="14"/>
        <end position="74"/>
    </location>
</feature>
<dbReference type="Gene3D" id="1.10.357.10">
    <property type="entry name" value="Tetracycline Repressor, domain 2"/>
    <property type="match status" value="1"/>
</dbReference>
<reference evidence="4 5" key="1">
    <citation type="submission" date="2020-08" db="EMBL/GenBank/DDBJ databases">
        <title>Genomic Encyclopedia of Type Strains, Phase IV (KMG-IV): sequencing the most valuable type-strain genomes for metagenomic binning, comparative biology and taxonomic classification.</title>
        <authorList>
            <person name="Goeker M."/>
        </authorList>
    </citation>
    <scope>NUCLEOTIDE SEQUENCE [LARGE SCALE GENOMIC DNA]</scope>
    <source>
        <strain evidence="4 5">DSM 45615</strain>
    </source>
</reference>
<dbReference type="EMBL" id="JACHGN010000020">
    <property type="protein sequence ID" value="MBB5137893.1"/>
    <property type="molecule type" value="Genomic_DNA"/>
</dbReference>
<feature type="DNA-binding region" description="H-T-H motif" evidence="2">
    <location>
        <begin position="37"/>
        <end position="56"/>
    </location>
</feature>
<keyword evidence="1 2" id="KW-0238">DNA-binding</keyword>
<dbReference type="Pfam" id="PF00440">
    <property type="entry name" value="TetR_N"/>
    <property type="match status" value="1"/>
</dbReference>
<dbReference type="GO" id="GO:0000976">
    <property type="term" value="F:transcription cis-regulatory region binding"/>
    <property type="evidence" value="ECO:0007669"/>
    <property type="project" value="TreeGrafter"/>
</dbReference>
<dbReference type="InterPro" id="IPR009057">
    <property type="entry name" value="Homeodomain-like_sf"/>
</dbReference>
<evidence type="ECO:0000256" key="2">
    <source>
        <dbReference type="PROSITE-ProRule" id="PRU00335"/>
    </source>
</evidence>
<dbReference type="AlphaFoldDB" id="A0A840PJ05"/>
<dbReference type="PROSITE" id="PS50977">
    <property type="entry name" value="HTH_TETR_2"/>
    <property type="match status" value="1"/>
</dbReference>
<protein>
    <submittedName>
        <fullName evidence="4">AcrR family transcriptional regulator</fullName>
    </submittedName>
</protein>